<evidence type="ECO:0000256" key="1">
    <source>
        <dbReference type="SAM" id="MobiDB-lite"/>
    </source>
</evidence>
<organism evidence="2 3">
    <name type="scientific">Panagrolaimus superbus</name>
    <dbReference type="NCBI Taxonomy" id="310955"/>
    <lineage>
        <taxon>Eukaryota</taxon>
        <taxon>Metazoa</taxon>
        <taxon>Ecdysozoa</taxon>
        <taxon>Nematoda</taxon>
        <taxon>Chromadorea</taxon>
        <taxon>Rhabditida</taxon>
        <taxon>Tylenchina</taxon>
        <taxon>Panagrolaimomorpha</taxon>
        <taxon>Panagrolaimoidea</taxon>
        <taxon>Panagrolaimidae</taxon>
        <taxon>Panagrolaimus</taxon>
    </lineage>
</organism>
<feature type="region of interest" description="Disordered" evidence="1">
    <location>
        <begin position="205"/>
        <end position="235"/>
    </location>
</feature>
<accession>A0A914YQX9</accession>
<dbReference type="Proteomes" id="UP000887577">
    <property type="component" value="Unplaced"/>
</dbReference>
<name>A0A914YQX9_9BILA</name>
<dbReference type="AlphaFoldDB" id="A0A914YQX9"/>
<feature type="compositionally biased region" description="Basic residues" evidence="1">
    <location>
        <begin position="219"/>
        <end position="235"/>
    </location>
</feature>
<protein>
    <submittedName>
        <fullName evidence="3">Uncharacterized protein</fullName>
    </submittedName>
</protein>
<evidence type="ECO:0000313" key="2">
    <source>
        <dbReference type="Proteomes" id="UP000887577"/>
    </source>
</evidence>
<keyword evidence="2" id="KW-1185">Reference proteome</keyword>
<sequence>MVPQYIKPRKYHNAIPQRQNLLPFPQQNTRQPLIGIPRDVNESNTTQLNVTQRSQTANNSHIQCFNPQNRYQNTYHQNSGDYQIYHNQNPNAFACESSRNTTYENHTPVSLPYHSQNQICVYPPPQNEVHQNQTITNSVIDREVPTSSNNSATFEDDPINEFLDDNQHQSGSDIVQLVDDFDFDLTAEEFKKIFLESPNNLQQDLVETSEASEAGPASARRRRKRVMKMMKKKGS</sequence>
<evidence type="ECO:0000313" key="3">
    <source>
        <dbReference type="WBParaSite" id="PSU_v2.g3184.t1"/>
    </source>
</evidence>
<reference evidence="3" key="1">
    <citation type="submission" date="2022-11" db="UniProtKB">
        <authorList>
            <consortium name="WormBaseParasite"/>
        </authorList>
    </citation>
    <scope>IDENTIFICATION</scope>
</reference>
<dbReference type="WBParaSite" id="PSU_v2.g3184.t1">
    <property type="protein sequence ID" value="PSU_v2.g3184.t1"/>
    <property type="gene ID" value="PSU_v2.g3184"/>
</dbReference>
<proteinExistence type="predicted"/>